<dbReference type="Proteomes" id="UP000824156">
    <property type="component" value="Unassembled WGS sequence"/>
</dbReference>
<reference evidence="2" key="2">
    <citation type="submission" date="2021-04" db="EMBL/GenBank/DDBJ databases">
        <authorList>
            <person name="Gilroy R."/>
        </authorList>
    </citation>
    <scope>NUCLEOTIDE SEQUENCE</scope>
    <source>
        <strain evidence="2">1719</strain>
    </source>
</reference>
<dbReference type="AlphaFoldDB" id="A0A9D2AZQ4"/>
<dbReference type="InterPro" id="IPR011990">
    <property type="entry name" value="TPR-like_helical_dom_sf"/>
</dbReference>
<evidence type="ECO:0008006" key="4">
    <source>
        <dbReference type="Google" id="ProtNLM"/>
    </source>
</evidence>
<reference evidence="2" key="1">
    <citation type="journal article" date="2021" name="PeerJ">
        <title>Extensive microbial diversity within the chicken gut microbiome revealed by metagenomics and culture.</title>
        <authorList>
            <person name="Gilroy R."/>
            <person name="Ravi A."/>
            <person name="Getino M."/>
            <person name="Pursley I."/>
            <person name="Horton D.L."/>
            <person name="Alikhan N.F."/>
            <person name="Baker D."/>
            <person name="Gharbi K."/>
            <person name="Hall N."/>
            <person name="Watson M."/>
            <person name="Adriaenssens E.M."/>
            <person name="Foster-Nyarko E."/>
            <person name="Jarju S."/>
            <person name="Secka A."/>
            <person name="Antonio M."/>
            <person name="Oren A."/>
            <person name="Chaudhuri R.R."/>
            <person name="La Ragione R."/>
            <person name="Hildebrand F."/>
            <person name="Pallen M.J."/>
        </authorList>
    </citation>
    <scope>NUCLEOTIDE SEQUENCE</scope>
    <source>
        <strain evidence="2">1719</strain>
    </source>
</reference>
<organism evidence="2 3">
    <name type="scientific">Candidatus Sphingobacterium stercoripullorum</name>
    <dbReference type="NCBI Taxonomy" id="2838759"/>
    <lineage>
        <taxon>Bacteria</taxon>
        <taxon>Pseudomonadati</taxon>
        <taxon>Bacteroidota</taxon>
        <taxon>Sphingobacteriia</taxon>
        <taxon>Sphingobacteriales</taxon>
        <taxon>Sphingobacteriaceae</taxon>
        <taxon>Sphingobacterium</taxon>
    </lineage>
</organism>
<dbReference type="EMBL" id="DXEZ01000238">
    <property type="protein sequence ID" value="HIX55091.1"/>
    <property type="molecule type" value="Genomic_DNA"/>
</dbReference>
<comment type="caution">
    <text evidence="2">The sequence shown here is derived from an EMBL/GenBank/DDBJ whole genome shotgun (WGS) entry which is preliminary data.</text>
</comment>
<sequence length="209" mass="23525">MKKLLILFSVLVALATNHVFGQGLNELLESKVRSLTIVESEKANSILANEIERIALVEEDDWYANYYAALAYVETAYVSPKKQIDALCDRAEEFLIKAEKIQNNNPENLVLRAYLLSARINVSPMVRGAKLGVESKELLTKALEIDPSNPRALYVRGMGIYYTPAVFGGGKKKAKPYIEKAVAQFKKEKKEGLEPYWGAKEAVKLYEMY</sequence>
<evidence type="ECO:0000256" key="1">
    <source>
        <dbReference type="SAM" id="SignalP"/>
    </source>
</evidence>
<feature type="signal peptide" evidence="1">
    <location>
        <begin position="1"/>
        <end position="21"/>
    </location>
</feature>
<name>A0A9D2AZQ4_9SPHI</name>
<dbReference type="Gene3D" id="1.25.40.10">
    <property type="entry name" value="Tetratricopeptide repeat domain"/>
    <property type="match status" value="1"/>
</dbReference>
<accession>A0A9D2AZQ4</accession>
<dbReference type="SUPFAM" id="SSF48452">
    <property type="entry name" value="TPR-like"/>
    <property type="match status" value="1"/>
</dbReference>
<gene>
    <name evidence="2" type="ORF">H9853_08695</name>
</gene>
<proteinExistence type="predicted"/>
<keyword evidence="1" id="KW-0732">Signal</keyword>
<evidence type="ECO:0000313" key="3">
    <source>
        <dbReference type="Proteomes" id="UP000824156"/>
    </source>
</evidence>
<protein>
    <recommendedName>
        <fullName evidence="4">Tetratricopeptide repeat protein</fullName>
    </recommendedName>
</protein>
<evidence type="ECO:0000313" key="2">
    <source>
        <dbReference type="EMBL" id="HIX55091.1"/>
    </source>
</evidence>
<feature type="chain" id="PRO_5039566645" description="Tetratricopeptide repeat protein" evidence="1">
    <location>
        <begin position="22"/>
        <end position="209"/>
    </location>
</feature>